<evidence type="ECO:0000313" key="1">
    <source>
        <dbReference type="EMBL" id="KAH3864316.1"/>
    </source>
</evidence>
<sequence>MFLHIPLPLLKGPFKPLLLILNSDECDSFDGVFDNNEIVGDECPTNSFVECMPTHGRNEDNEELEIINRMRQDSCQCMSINRKPCSMVVDFDSLVSYRNSCLEMSRSERELVIKSSLFAHRVNTSQTLTNRKKEKLRKKPSQTYFFMGQKICKKTFVFAHAISCSTLQKIAISLDKDGILPRVHGNTEKLPANALCFEDRQNVKDFIHEYATENALPLPGRLPNCPDRTMLLLPSDKSIAQVHDLYNQSAELSHYRQISLKTFRSLWNDLCPQIALAKPMTDLCDMSNIWV</sequence>
<dbReference type="EMBL" id="JAIWYP010000002">
    <property type="protein sequence ID" value="KAH3864316.1"/>
    <property type="molecule type" value="Genomic_DNA"/>
</dbReference>
<evidence type="ECO:0000313" key="2">
    <source>
        <dbReference type="Proteomes" id="UP000828390"/>
    </source>
</evidence>
<organism evidence="1 2">
    <name type="scientific">Dreissena polymorpha</name>
    <name type="common">Zebra mussel</name>
    <name type="synonym">Mytilus polymorpha</name>
    <dbReference type="NCBI Taxonomy" id="45954"/>
    <lineage>
        <taxon>Eukaryota</taxon>
        <taxon>Metazoa</taxon>
        <taxon>Spiralia</taxon>
        <taxon>Lophotrochozoa</taxon>
        <taxon>Mollusca</taxon>
        <taxon>Bivalvia</taxon>
        <taxon>Autobranchia</taxon>
        <taxon>Heteroconchia</taxon>
        <taxon>Euheterodonta</taxon>
        <taxon>Imparidentia</taxon>
        <taxon>Neoheterodontei</taxon>
        <taxon>Myida</taxon>
        <taxon>Dreissenoidea</taxon>
        <taxon>Dreissenidae</taxon>
        <taxon>Dreissena</taxon>
    </lineage>
</organism>
<reference evidence="1" key="2">
    <citation type="submission" date="2020-11" db="EMBL/GenBank/DDBJ databases">
        <authorList>
            <person name="McCartney M.A."/>
            <person name="Auch B."/>
            <person name="Kono T."/>
            <person name="Mallez S."/>
            <person name="Becker A."/>
            <person name="Gohl D.M."/>
            <person name="Silverstein K.A.T."/>
            <person name="Koren S."/>
            <person name="Bechman K.B."/>
            <person name="Herman A."/>
            <person name="Abrahante J.E."/>
            <person name="Garbe J."/>
        </authorList>
    </citation>
    <scope>NUCLEOTIDE SEQUENCE</scope>
    <source>
        <strain evidence="1">Duluth1</strain>
        <tissue evidence="1">Whole animal</tissue>
    </source>
</reference>
<name>A0A9D4RDD1_DREPO</name>
<gene>
    <name evidence="1" type="ORF">DPMN_027332</name>
</gene>
<dbReference type="PANTHER" id="PTHR34415:SF1">
    <property type="entry name" value="INTEGRASE CATALYTIC DOMAIN-CONTAINING PROTEIN"/>
    <property type="match status" value="1"/>
</dbReference>
<dbReference type="Proteomes" id="UP000828390">
    <property type="component" value="Unassembled WGS sequence"/>
</dbReference>
<comment type="caution">
    <text evidence="1">The sequence shown here is derived from an EMBL/GenBank/DDBJ whole genome shotgun (WGS) entry which is preliminary data.</text>
</comment>
<dbReference type="PANTHER" id="PTHR34415">
    <property type="entry name" value="INTEGRASE CATALYTIC DOMAIN-CONTAINING PROTEIN"/>
    <property type="match status" value="1"/>
</dbReference>
<accession>A0A9D4RDD1</accession>
<protein>
    <submittedName>
        <fullName evidence="1">Uncharacterized protein</fullName>
    </submittedName>
</protein>
<proteinExistence type="predicted"/>
<reference evidence="1" key="1">
    <citation type="journal article" date="2019" name="bioRxiv">
        <title>The Genome of the Zebra Mussel, Dreissena polymorpha: A Resource for Invasive Species Research.</title>
        <authorList>
            <person name="McCartney M.A."/>
            <person name="Auch B."/>
            <person name="Kono T."/>
            <person name="Mallez S."/>
            <person name="Zhang Y."/>
            <person name="Obille A."/>
            <person name="Becker A."/>
            <person name="Abrahante J.E."/>
            <person name="Garbe J."/>
            <person name="Badalamenti J.P."/>
            <person name="Herman A."/>
            <person name="Mangelson H."/>
            <person name="Liachko I."/>
            <person name="Sullivan S."/>
            <person name="Sone E.D."/>
            <person name="Koren S."/>
            <person name="Silverstein K.A.T."/>
            <person name="Beckman K.B."/>
            <person name="Gohl D.M."/>
        </authorList>
    </citation>
    <scope>NUCLEOTIDE SEQUENCE</scope>
    <source>
        <strain evidence="1">Duluth1</strain>
        <tissue evidence="1">Whole animal</tissue>
    </source>
</reference>
<dbReference type="AlphaFoldDB" id="A0A9D4RDD1"/>
<keyword evidence="2" id="KW-1185">Reference proteome</keyword>